<feature type="domain" description="Peptidase M28" evidence="16">
    <location>
        <begin position="148"/>
        <end position="342"/>
    </location>
</feature>
<evidence type="ECO:0000256" key="5">
    <source>
        <dbReference type="ARBA" id="ARBA00022692"/>
    </source>
</evidence>
<evidence type="ECO:0000256" key="15">
    <source>
        <dbReference type="SAM" id="Phobius"/>
    </source>
</evidence>
<name>A0A484B051_DRONA</name>
<evidence type="ECO:0000256" key="11">
    <source>
        <dbReference type="ARBA" id="ARBA00023049"/>
    </source>
</evidence>
<keyword evidence="11" id="KW-0482">Metalloprotease</keyword>
<evidence type="ECO:0000259" key="18">
    <source>
        <dbReference type="Pfam" id="PF22249"/>
    </source>
</evidence>
<keyword evidence="20" id="KW-1185">Reference proteome</keyword>
<keyword evidence="8" id="KW-0256">Endoplasmic reticulum</keyword>
<comment type="cofactor">
    <cofactor evidence="1">
        <name>Zn(2+)</name>
        <dbReference type="ChEBI" id="CHEBI:29105"/>
    </cofactor>
</comment>
<dbReference type="OrthoDB" id="76293at2759"/>
<keyword evidence="5 15" id="KW-0812">Transmembrane</keyword>
<keyword evidence="10 15" id="KW-1133">Transmembrane helix</keyword>
<keyword evidence="13" id="KW-0325">Glycoprotein</keyword>
<evidence type="ECO:0000313" key="20">
    <source>
        <dbReference type="Proteomes" id="UP000295192"/>
    </source>
</evidence>
<evidence type="ECO:0000256" key="4">
    <source>
        <dbReference type="ARBA" id="ARBA00022670"/>
    </source>
</evidence>
<dbReference type="InterPro" id="IPR045175">
    <property type="entry name" value="M28_fam"/>
</dbReference>
<evidence type="ECO:0000313" key="19">
    <source>
        <dbReference type="EMBL" id="TDG41612.1"/>
    </source>
</evidence>
<feature type="transmembrane region" description="Helical" evidence="15">
    <location>
        <begin position="455"/>
        <end position="481"/>
    </location>
</feature>
<feature type="transmembrane region" description="Helical" evidence="15">
    <location>
        <begin position="33"/>
        <end position="56"/>
    </location>
</feature>
<keyword evidence="4" id="KW-0645">Protease</keyword>
<dbReference type="PANTHER" id="PTHR12147">
    <property type="entry name" value="METALLOPEPTIDASE M28 FAMILY MEMBER"/>
    <property type="match status" value="1"/>
</dbReference>
<keyword evidence="7" id="KW-0378">Hydrolase</keyword>
<evidence type="ECO:0000256" key="10">
    <source>
        <dbReference type="ARBA" id="ARBA00022989"/>
    </source>
</evidence>
<evidence type="ECO:0000256" key="1">
    <source>
        <dbReference type="ARBA" id="ARBA00001947"/>
    </source>
</evidence>
<dbReference type="Pfam" id="PF22248">
    <property type="entry name" value="ERMP1_C"/>
    <property type="match status" value="1"/>
</dbReference>
<dbReference type="GO" id="GO:0005789">
    <property type="term" value="C:endoplasmic reticulum membrane"/>
    <property type="evidence" value="ECO:0007669"/>
    <property type="project" value="UniProtKB-SubCell"/>
</dbReference>
<dbReference type="PANTHER" id="PTHR12147:SF22">
    <property type="entry name" value="ENDOPLASMIC RETICULUM METALLOPEPTIDASE 1"/>
    <property type="match status" value="1"/>
</dbReference>
<feature type="domain" description="Endoplasmic reticulum metallopeptidase 1-like C-terminal" evidence="17">
    <location>
        <begin position="650"/>
        <end position="873"/>
    </location>
</feature>
<feature type="transmembrane region" description="Helical" evidence="15">
    <location>
        <begin position="551"/>
        <end position="577"/>
    </location>
</feature>
<keyword evidence="6" id="KW-0479">Metal-binding</keyword>
<dbReference type="Proteomes" id="UP000295192">
    <property type="component" value="Unassembled WGS sequence"/>
</dbReference>
<sequence length="875" mass="98502">MSDEITLIPEEDNLDVSNKIQERDIKDDAKPPWYLGTGFLLFWVLLFFAVVLPLFYRMSTSLTIEDDLKGEFIGDRAYNTLNNLVNIGPRTVGSNANEEEAVLFLMNELAAIRKVLLHDYFTMEVDIQRASGALRYTHMLNMYQGVKNIIVKLTPKSSTSDSYLLVNSHYDTVATSPGAGDDGFMVATMLEVLRVLATTPQSFEHPVVFLFNGAEETAFQASHGFITQHKWAPHCKAVVNLDAAGSGGRDILFQSGPSNPWLVEYYKKHAKHPFATSLGEEIFQSGVIPSDTDFTAFVEHGNIPGLDIAQIINGYIYHTKYDRIDVIPRSSMQSTGDNVLSLVRGLANATELHNPQAYEQGHAVFFDFLGLFLISYSGDTGIILNNCVAVVGIVLVFVSLWRMSSISSLSASQVLQRVLNQLILQIIALALGLTLPLLIAYMFDSFGLSLTYFSSLSLLIGLYVCPALIGLSLPITIYYQWKKDDKLPFPYRLQLALHTWAILLSMLTIALTAYGLRSAYIFTILNSFYAISLALNLLTTLHDRDYNWTGLVIFSQVIPFLYCTYRTYLLLVVLIPMSGRLGSAMNPDLAIAGVTALGTIFAWGFLIPLINMFRRPYLIVLSILTVTVITVILASSTHIGFPYRPRASSERVSFQHVRRVFYEYDGSISKDESGYLISFQDRREAKPMKMKSITNARSIRSDCEKHMMCGVPLYDERWVDNRLGSVWLPREQPVELPAKAKLTLLSKKVLKNNATARFEFKLEGPDHMSLFIQTYEDDFATLSNWSFDRTYLENPPAYPLSYHIYFTYGTDRSPLNFSLDISKPNGDFEVPLFQLGISGHYVETKRDALTEQFAASFPSYAALVDWPSSYDRYIF</sequence>
<feature type="transmembrane region" description="Helical" evidence="15">
    <location>
        <begin position="493"/>
        <end position="514"/>
    </location>
</feature>
<evidence type="ECO:0000259" key="16">
    <source>
        <dbReference type="Pfam" id="PF04389"/>
    </source>
</evidence>
<feature type="transmembrane region" description="Helical" evidence="15">
    <location>
        <begin position="422"/>
        <end position="443"/>
    </location>
</feature>
<comment type="subcellular location">
    <subcellularLocation>
        <location evidence="2">Endoplasmic reticulum membrane</location>
        <topology evidence="2">Multi-pass membrane protein</topology>
    </subcellularLocation>
</comment>
<feature type="transmembrane region" description="Helical" evidence="15">
    <location>
        <begin position="382"/>
        <end position="401"/>
    </location>
</feature>
<protein>
    <recommendedName>
        <fullName evidence="14">FXNA-like protease</fullName>
    </recommendedName>
</protein>
<dbReference type="Pfam" id="PF22249">
    <property type="entry name" value="ERMP1-TM"/>
    <property type="match status" value="1"/>
</dbReference>
<organism evidence="19 20">
    <name type="scientific">Drosophila navojoa</name>
    <name type="common">Fruit fly</name>
    <dbReference type="NCBI Taxonomy" id="7232"/>
    <lineage>
        <taxon>Eukaryota</taxon>
        <taxon>Metazoa</taxon>
        <taxon>Ecdysozoa</taxon>
        <taxon>Arthropoda</taxon>
        <taxon>Hexapoda</taxon>
        <taxon>Insecta</taxon>
        <taxon>Pterygota</taxon>
        <taxon>Neoptera</taxon>
        <taxon>Endopterygota</taxon>
        <taxon>Diptera</taxon>
        <taxon>Brachycera</taxon>
        <taxon>Muscomorpha</taxon>
        <taxon>Ephydroidea</taxon>
        <taxon>Drosophilidae</taxon>
        <taxon>Drosophila</taxon>
    </lineage>
</organism>
<dbReference type="Pfam" id="PF04389">
    <property type="entry name" value="Peptidase_M28"/>
    <property type="match status" value="1"/>
</dbReference>
<evidence type="ECO:0000256" key="9">
    <source>
        <dbReference type="ARBA" id="ARBA00022833"/>
    </source>
</evidence>
<reference evidence="19 20" key="1">
    <citation type="journal article" date="2019" name="J. Hered.">
        <title>An Improved Genome Assembly for Drosophila navojoa, the Basal Species in the mojavensis Cluster.</title>
        <authorList>
            <person name="Vanderlinde T."/>
            <person name="Dupim E.G."/>
            <person name="Nazario-Yepiz N.O."/>
            <person name="Carvalho A.B."/>
        </authorList>
    </citation>
    <scope>NUCLEOTIDE SEQUENCE [LARGE SCALE GENOMIC DNA]</scope>
    <source>
        <strain evidence="19">Navoj_Jal97</strain>
        <tissue evidence="19">Whole organism</tissue>
    </source>
</reference>
<dbReference type="GO" id="GO:0006508">
    <property type="term" value="P:proteolysis"/>
    <property type="evidence" value="ECO:0007669"/>
    <property type="project" value="UniProtKB-KW"/>
</dbReference>
<evidence type="ECO:0000256" key="14">
    <source>
        <dbReference type="ARBA" id="ARBA00078796"/>
    </source>
</evidence>
<feature type="transmembrane region" description="Helical" evidence="15">
    <location>
        <begin position="520"/>
        <end position="539"/>
    </location>
</feature>
<comment type="caution">
    <text evidence="19">The sequence shown here is derived from an EMBL/GenBank/DDBJ whole genome shotgun (WGS) entry which is preliminary data.</text>
</comment>
<dbReference type="GO" id="GO:0046872">
    <property type="term" value="F:metal ion binding"/>
    <property type="evidence" value="ECO:0007669"/>
    <property type="project" value="UniProtKB-KW"/>
</dbReference>
<keyword evidence="9" id="KW-0862">Zinc</keyword>
<keyword evidence="12 15" id="KW-0472">Membrane</keyword>
<dbReference type="GO" id="GO:0008235">
    <property type="term" value="F:metalloexopeptidase activity"/>
    <property type="evidence" value="ECO:0007669"/>
    <property type="project" value="InterPro"/>
</dbReference>
<dbReference type="EMBL" id="LSRL02000326">
    <property type="protein sequence ID" value="TDG41612.1"/>
    <property type="molecule type" value="Genomic_DNA"/>
</dbReference>
<feature type="transmembrane region" description="Helical" evidence="15">
    <location>
        <begin position="589"/>
        <end position="610"/>
    </location>
</feature>
<dbReference type="OMA" id="PLYDERW"/>
<evidence type="ECO:0000256" key="8">
    <source>
        <dbReference type="ARBA" id="ARBA00022824"/>
    </source>
</evidence>
<evidence type="ECO:0000256" key="2">
    <source>
        <dbReference type="ARBA" id="ARBA00004477"/>
    </source>
</evidence>
<evidence type="ECO:0000256" key="7">
    <source>
        <dbReference type="ARBA" id="ARBA00022801"/>
    </source>
</evidence>
<proteinExistence type="inferred from homology"/>
<feature type="transmembrane region" description="Helical" evidence="15">
    <location>
        <begin position="617"/>
        <end position="641"/>
    </location>
</feature>
<evidence type="ECO:0000256" key="12">
    <source>
        <dbReference type="ARBA" id="ARBA00023136"/>
    </source>
</evidence>
<evidence type="ECO:0000256" key="3">
    <source>
        <dbReference type="ARBA" id="ARBA00010918"/>
    </source>
</evidence>
<accession>A0A484B051</accession>
<evidence type="ECO:0000259" key="17">
    <source>
        <dbReference type="Pfam" id="PF22248"/>
    </source>
</evidence>
<dbReference type="InterPro" id="IPR007484">
    <property type="entry name" value="Peptidase_M28"/>
</dbReference>
<gene>
    <name evidence="19" type="ORF">AWZ03_011965</name>
</gene>
<feature type="domain" description="Endoplasmic reticulum metallopeptidase 1/1-A TM" evidence="18">
    <location>
        <begin position="419"/>
        <end position="633"/>
    </location>
</feature>
<evidence type="ECO:0000256" key="13">
    <source>
        <dbReference type="ARBA" id="ARBA00023180"/>
    </source>
</evidence>
<dbReference type="CDD" id="cd03875">
    <property type="entry name" value="M28_Fxna_like"/>
    <property type="match status" value="1"/>
</dbReference>
<comment type="similarity">
    <text evidence="3">Belongs to the peptidase M28 family.</text>
</comment>
<dbReference type="InterPro" id="IPR053974">
    <property type="entry name" value="ERMP1_1-A_TM"/>
</dbReference>
<dbReference type="SUPFAM" id="SSF53187">
    <property type="entry name" value="Zn-dependent exopeptidases"/>
    <property type="match status" value="1"/>
</dbReference>
<dbReference type="InterPro" id="IPR053973">
    <property type="entry name" value="ERMP1-like_C"/>
</dbReference>
<dbReference type="FunFam" id="3.40.630.10:FF:000008">
    <property type="entry name" value="Endoplasmic reticulum metallopeptidase 1"/>
    <property type="match status" value="1"/>
</dbReference>
<dbReference type="AlphaFoldDB" id="A0A484B051"/>
<dbReference type="InterPro" id="IPR048024">
    <property type="entry name" value="Fxna-like_M28_dom"/>
</dbReference>
<dbReference type="Gene3D" id="3.40.630.10">
    <property type="entry name" value="Zn peptidases"/>
    <property type="match status" value="1"/>
</dbReference>
<evidence type="ECO:0000256" key="6">
    <source>
        <dbReference type="ARBA" id="ARBA00022723"/>
    </source>
</evidence>